<evidence type="ECO:0000256" key="3">
    <source>
        <dbReference type="ARBA" id="ARBA00022679"/>
    </source>
</evidence>
<evidence type="ECO:0000256" key="2">
    <source>
        <dbReference type="ARBA" id="ARBA00022676"/>
    </source>
</evidence>
<evidence type="ECO:0000256" key="1">
    <source>
        <dbReference type="ARBA" id="ARBA00006739"/>
    </source>
</evidence>
<protein>
    <submittedName>
        <fullName evidence="6">Glycosyltransferase family 2 protein</fullName>
    </submittedName>
</protein>
<dbReference type="GO" id="GO:0016757">
    <property type="term" value="F:glycosyltransferase activity"/>
    <property type="evidence" value="ECO:0007669"/>
    <property type="project" value="UniProtKB-KW"/>
</dbReference>
<dbReference type="InterPro" id="IPR001173">
    <property type="entry name" value="Glyco_trans_2-like"/>
</dbReference>
<dbReference type="PANTHER" id="PTHR43179">
    <property type="entry name" value="RHAMNOSYLTRANSFERASE WBBL"/>
    <property type="match status" value="1"/>
</dbReference>
<organism evidence="6 7">
    <name type="scientific">Aquirufa rosea</name>
    <dbReference type="NCBI Taxonomy" id="2509241"/>
    <lineage>
        <taxon>Bacteria</taxon>
        <taxon>Pseudomonadati</taxon>
        <taxon>Bacteroidota</taxon>
        <taxon>Cytophagia</taxon>
        <taxon>Cytophagales</taxon>
        <taxon>Flectobacillaceae</taxon>
        <taxon>Aquirufa</taxon>
    </lineage>
</organism>
<keyword evidence="4" id="KW-0812">Transmembrane</keyword>
<dbReference type="InterPro" id="IPR029044">
    <property type="entry name" value="Nucleotide-diphossugar_trans"/>
</dbReference>
<keyword evidence="4" id="KW-0472">Membrane</keyword>
<sequence>MSVAIVILNFNGKHFLEKFLPTVLAHSPSDSVYVADNGSTDDSLEYVQQHFPSVKLIIGKDNLGYAGGYNRALKSIEADYYVLMNSDIEPNENWLNPLLNYMNNHPQVAAVQPFILDYKNPAYFEYAGAAGGYWDNLGFPFCRGRLFDSIEKNENQYETALVNWATGACLMVRADVYWKVGGLDEYFFAHMEEIDLCWRIQRAGFQVAAVAESQVKHVGGGTLEQGNPFKTFLNFRNNLILLYKNLTGWQKFFVILFRMIADGLAGIKFLLAGDIALTIAILKAHFAFYYYLIGHHPKQNLSKNLINHSSIKSYPQSIVWQYFVGKKKKYSELSN</sequence>
<dbReference type="RefSeq" id="WP_129027833.1">
    <property type="nucleotide sequence ID" value="NZ_SDHY01000007.1"/>
</dbReference>
<keyword evidence="3 6" id="KW-0808">Transferase</keyword>
<reference evidence="6 7" key="1">
    <citation type="submission" date="2019-01" db="EMBL/GenBank/DDBJ databases">
        <title>Cytophagaceae bacterium strain CAR-16.</title>
        <authorList>
            <person name="Chen W.-M."/>
        </authorList>
    </citation>
    <scope>NUCLEOTIDE SEQUENCE [LARGE SCALE GENOMIC DNA]</scope>
    <source>
        <strain evidence="6 7">CAR-16</strain>
    </source>
</reference>
<dbReference type="EMBL" id="SDHY01000007">
    <property type="protein sequence ID" value="RXK47152.1"/>
    <property type="molecule type" value="Genomic_DNA"/>
</dbReference>
<name>A0A4V1M583_9BACT</name>
<dbReference type="Proteomes" id="UP000289455">
    <property type="component" value="Unassembled WGS sequence"/>
</dbReference>
<dbReference type="AlphaFoldDB" id="A0A4V1M583"/>
<dbReference type="OrthoDB" id="9771846at2"/>
<dbReference type="PANTHER" id="PTHR43179:SF12">
    <property type="entry name" value="GALACTOFURANOSYLTRANSFERASE GLFT2"/>
    <property type="match status" value="1"/>
</dbReference>
<accession>A0A4V1M583</accession>
<keyword evidence="4" id="KW-1133">Transmembrane helix</keyword>
<comment type="similarity">
    <text evidence="1">Belongs to the glycosyltransferase 2 family.</text>
</comment>
<feature type="domain" description="Glycosyltransferase 2-like" evidence="5">
    <location>
        <begin position="5"/>
        <end position="180"/>
    </location>
</feature>
<dbReference type="SUPFAM" id="SSF53448">
    <property type="entry name" value="Nucleotide-diphospho-sugar transferases"/>
    <property type="match status" value="1"/>
</dbReference>
<evidence type="ECO:0000313" key="6">
    <source>
        <dbReference type="EMBL" id="RXK47152.1"/>
    </source>
</evidence>
<keyword evidence="2" id="KW-0328">Glycosyltransferase</keyword>
<proteinExistence type="inferred from homology"/>
<keyword evidence="7" id="KW-1185">Reference proteome</keyword>
<feature type="transmembrane region" description="Helical" evidence="4">
    <location>
        <begin position="275"/>
        <end position="293"/>
    </location>
</feature>
<evidence type="ECO:0000256" key="4">
    <source>
        <dbReference type="SAM" id="Phobius"/>
    </source>
</evidence>
<gene>
    <name evidence="6" type="ORF">ESB04_11175</name>
</gene>
<evidence type="ECO:0000259" key="5">
    <source>
        <dbReference type="Pfam" id="PF00535"/>
    </source>
</evidence>
<evidence type="ECO:0000313" key="7">
    <source>
        <dbReference type="Proteomes" id="UP000289455"/>
    </source>
</evidence>
<dbReference type="CDD" id="cd04186">
    <property type="entry name" value="GT_2_like_c"/>
    <property type="match status" value="1"/>
</dbReference>
<dbReference type="Gene3D" id="3.90.550.10">
    <property type="entry name" value="Spore Coat Polysaccharide Biosynthesis Protein SpsA, Chain A"/>
    <property type="match status" value="1"/>
</dbReference>
<dbReference type="Pfam" id="PF00535">
    <property type="entry name" value="Glycos_transf_2"/>
    <property type="match status" value="1"/>
</dbReference>
<comment type="caution">
    <text evidence="6">The sequence shown here is derived from an EMBL/GenBank/DDBJ whole genome shotgun (WGS) entry which is preliminary data.</text>
</comment>